<evidence type="ECO:0000256" key="10">
    <source>
        <dbReference type="ARBA" id="ARBA00022825"/>
    </source>
</evidence>
<evidence type="ECO:0000256" key="9">
    <source>
        <dbReference type="ARBA" id="ARBA00022801"/>
    </source>
</evidence>
<protein>
    <recommendedName>
        <fullName evidence="4">tripeptidyl-peptidase II</fullName>
        <ecNumber evidence="4">3.4.14.10</ecNumber>
    </recommendedName>
</protein>
<dbReference type="Proteomes" id="UP000308199">
    <property type="component" value="Unassembled WGS sequence"/>
</dbReference>
<keyword evidence="13" id="KW-0865">Zymogen</keyword>
<feature type="binding site" evidence="15">
    <location>
        <position position="525"/>
    </location>
    <ligand>
        <name>Ca(2+)</name>
        <dbReference type="ChEBI" id="CHEBI:29108"/>
    </ligand>
</feature>
<dbReference type="InterPro" id="IPR036852">
    <property type="entry name" value="Peptidase_S8/S53_dom_sf"/>
</dbReference>
<comment type="subcellular location">
    <subcellularLocation>
        <location evidence="3">Secreted</location>
        <location evidence="3">Extracellular space</location>
    </subcellularLocation>
</comment>
<dbReference type="SUPFAM" id="SSF54897">
    <property type="entry name" value="Protease propeptides/inhibitors"/>
    <property type="match status" value="1"/>
</dbReference>
<evidence type="ECO:0000259" key="17">
    <source>
        <dbReference type="PROSITE" id="PS51695"/>
    </source>
</evidence>
<evidence type="ECO:0000313" key="19">
    <source>
        <dbReference type="Proteomes" id="UP000308199"/>
    </source>
</evidence>
<dbReference type="Pfam" id="PF09286">
    <property type="entry name" value="Pro-kuma_activ"/>
    <property type="match status" value="1"/>
</dbReference>
<keyword evidence="8 16" id="KW-0732">Signal</keyword>
<evidence type="ECO:0000256" key="11">
    <source>
        <dbReference type="ARBA" id="ARBA00022837"/>
    </source>
</evidence>
<feature type="binding site" evidence="15">
    <location>
        <position position="524"/>
    </location>
    <ligand>
        <name>Ca(2+)</name>
        <dbReference type="ChEBI" id="CHEBI:29108"/>
    </ligand>
</feature>
<keyword evidence="6 15" id="KW-0645">Protease</keyword>
<comment type="caution">
    <text evidence="18">The sequence shown here is derived from an EMBL/GenBank/DDBJ whole genome shotgun (WGS) entry which is preliminary data.</text>
</comment>
<feature type="active site" description="Charge relay system" evidence="15">
    <location>
        <position position="481"/>
    </location>
</feature>
<dbReference type="GO" id="GO:0005576">
    <property type="term" value="C:extracellular region"/>
    <property type="evidence" value="ECO:0007669"/>
    <property type="project" value="UniProtKB-SubCell"/>
</dbReference>
<feature type="binding site" evidence="15">
    <location>
        <position position="545"/>
    </location>
    <ligand>
        <name>Ca(2+)</name>
        <dbReference type="ChEBI" id="CHEBI:29108"/>
    </ligand>
</feature>
<dbReference type="EMBL" id="SGPK01000075">
    <property type="protein sequence ID" value="THH09096.1"/>
    <property type="molecule type" value="Genomic_DNA"/>
</dbReference>
<keyword evidence="7 15" id="KW-0479">Metal-binding</keyword>
<dbReference type="CDD" id="cd04056">
    <property type="entry name" value="Peptidases_S53"/>
    <property type="match status" value="1"/>
</dbReference>
<evidence type="ECO:0000256" key="6">
    <source>
        <dbReference type="ARBA" id="ARBA00022670"/>
    </source>
</evidence>
<dbReference type="OrthoDB" id="409122at2759"/>
<keyword evidence="19" id="KW-1185">Reference proteome</keyword>
<feature type="active site" description="Charge relay system" evidence="15">
    <location>
        <position position="284"/>
    </location>
</feature>
<keyword evidence="5" id="KW-0964">Secreted</keyword>
<dbReference type="PROSITE" id="PS51695">
    <property type="entry name" value="SEDOLISIN"/>
    <property type="match status" value="1"/>
</dbReference>
<keyword evidence="10 15" id="KW-0720">Serine protease</keyword>
<dbReference type="Gene3D" id="3.40.50.200">
    <property type="entry name" value="Peptidase S8/S53 domain"/>
    <property type="match status" value="1"/>
</dbReference>
<feature type="domain" description="Peptidase S53" evidence="17">
    <location>
        <begin position="208"/>
        <end position="564"/>
    </location>
</feature>
<dbReference type="GO" id="GO:0008240">
    <property type="term" value="F:tripeptidyl-peptidase activity"/>
    <property type="evidence" value="ECO:0007669"/>
    <property type="project" value="UniProtKB-EC"/>
</dbReference>
<comment type="catalytic activity">
    <reaction evidence="1">
        <text>Release of an N-terminal tripeptide from a polypeptide.</text>
        <dbReference type="EC" id="3.4.14.10"/>
    </reaction>
</comment>
<dbReference type="SUPFAM" id="SSF52743">
    <property type="entry name" value="Subtilisin-like"/>
    <property type="match status" value="1"/>
</dbReference>
<organism evidence="18 19">
    <name type="scientific">Phellinidium pouzarii</name>
    <dbReference type="NCBI Taxonomy" id="167371"/>
    <lineage>
        <taxon>Eukaryota</taxon>
        <taxon>Fungi</taxon>
        <taxon>Dikarya</taxon>
        <taxon>Basidiomycota</taxon>
        <taxon>Agaricomycotina</taxon>
        <taxon>Agaricomycetes</taxon>
        <taxon>Hymenochaetales</taxon>
        <taxon>Hymenochaetaceae</taxon>
        <taxon>Phellinidium</taxon>
    </lineage>
</organism>
<feature type="active site" description="Charge relay system" evidence="15">
    <location>
        <position position="288"/>
    </location>
</feature>
<dbReference type="EC" id="3.4.14.10" evidence="4"/>
<evidence type="ECO:0000256" key="3">
    <source>
        <dbReference type="ARBA" id="ARBA00004239"/>
    </source>
</evidence>
<dbReference type="GO" id="GO:0046872">
    <property type="term" value="F:metal ion binding"/>
    <property type="evidence" value="ECO:0007669"/>
    <property type="project" value="UniProtKB-UniRule"/>
</dbReference>
<evidence type="ECO:0000256" key="13">
    <source>
        <dbReference type="ARBA" id="ARBA00023145"/>
    </source>
</evidence>
<dbReference type="PANTHER" id="PTHR14218">
    <property type="entry name" value="PROTEASE S8 TRIPEPTIDYL PEPTIDASE I CLN2"/>
    <property type="match status" value="1"/>
</dbReference>
<dbReference type="FunFam" id="3.40.50.200:FF:000015">
    <property type="entry name" value="Tripeptidyl peptidase A"/>
    <property type="match status" value="1"/>
</dbReference>
<comment type="function">
    <text evidence="2">Secreted tripeptidyl-peptidase which degrades proteins at acidic pHs and is involved in virulence.</text>
</comment>
<feature type="binding site" evidence="15">
    <location>
        <position position="543"/>
    </location>
    <ligand>
        <name>Ca(2+)</name>
        <dbReference type="ChEBI" id="CHEBI:29108"/>
    </ligand>
</feature>
<evidence type="ECO:0000256" key="7">
    <source>
        <dbReference type="ARBA" id="ARBA00022723"/>
    </source>
</evidence>
<proteinExistence type="predicted"/>
<dbReference type="CDD" id="cd11377">
    <property type="entry name" value="Pro-peptidase_S53"/>
    <property type="match status" value="1"/>
</dbReference>
<keyword evidence="14" id="KW-0325">Glycoprotein</keyword>
<keyword evidence="12" id="KW-0843">Virulence</keyword>
<evidence type="ECO:0000256" key="14">
    <source>
        <dbReference type="ARBA" id="ARBA00023180"/>
    </source>
</evidence>
<dbReference type="GO" id="GO:0004252">
    <property type="term" value="F:serine-type endopeptidase activity"/>
    <property type="evidence" value="ECO:0007669"/>
    <property type="project" value="UniProtKB-UniRule"/>
</dbReference>
<feature type="chain" id="PRO_5020359432" description="tripeptidyl-peptidase II" evidence="16">
    <location>
        <begin position="20"/>
        <end position="564"/>
    </location>
</feature>
<evidence type="ECO:0000256" key="1">
    <source>
        <dbReference type="ARBA" id="ARBA00001910"/>
    </source>
</evidence>
<sequence>MLSKLNFLVFASFIAAVSANPVFRDMVLHEQREKAPNGFVKVGAAPAELMLSLRLALVNDDMDGLEEVLYAVSTPNNARYGQHLTKEEVCSYDSTCRRIRQAKPGLCHQAKSISPAGDWLAFSVPVSKANEMFDADFSIFTHKETGNESVRTLAYSIPVELQGHLELVHPTVTFETPSAHLPFVASPLRSVSRSQNVTALSDASCDYQVTPACLQDLYGIPTTLATESSNTLGVSGFINQFANEADLELFLEELRSDLSSSTTFALQTLDGGSDPQDEYQAGLEANLDVQYTIGLASGVPTTFISVGQENQDGALGGFLDIINFLLNESNPPTVLTTSYGQDEYTMSRALARQVCNAYMQLGARGTSILFASGDGGVSGSQRSSCSDFVPTFPSGCPFLTSVGATTGVSETAAGLSAGGFSNYFKTPKYQSSAVGSYLDALGSTNSGMFNTNGRGFPDVAAQGQNVMIAYEGEGTPVDGTSCASPIFASVIALLNDRLIAAGKSPLGFLNPFLYSSEGTAALNDITSGSNPGCDTNGFPATAGWDPVTGLGTPNFASLLSAVGL</sequence>
<dbReference type="InterPro" id="IPR030400">
    <property type="entry name" value="Sedolisin_dom"/>
</dbReference>
<evidence type="ECO:0000313" key="18">
    <source>
        <dbReference type="EMBL" id="THH09096.1"/>
    </source>
</evidence>
<dbReference type="AlphaFoldDB" id="A0A4S4LBJ6"/>
<keyword evidence="9 15" id="KW-0378">Hydrolase</keyword>
<name>A0A4S4LBJ6_9AGAM</name>
<evidence type="ECO:0000256" key="15">
    <source>
        <dbReference type="PROSITE-ProRule" id="PRU01032"/>
    </source>
</evidence>
<accession>A0A4S4LBJ6</accession>
<evidence type="ECO:0000256" key="4">
    <source>
        <dbReference type="ARBA" id="ARBA00012462"/>
    </source>
</evidence>
<dbReference type="SMART" id="SM00944">
    <property type="entry name" value="Pro-kuma_activ"/>
    <property type="match status" value="1"/>
</dbReference>
<dbReference type="PANTHER" id="PTHR14218:SF15">
    <property type="entry name" value="TRIPEPTIDYL-PEPTIDASE 1"/>
    <property type="match status" value="1"/>
</dbReference>
<dbReference type="InterPro" id="IPR050819">
    <property type="entry name" value="Tripeptidyl-peptidase_I"/>
</dbReference>
<feature type="signal peptide" evidence="16">
    <location>
        <begin position="1"/>
        <end position="19"/>
    </location>
</feature>
<evidence type="ECO:0000256" key="2">
    <source>
        <dbReference type="ARBA" id="ARBA00002451"/>
    </source>
</evidence>
<dbReference type="GO" id="GO:0006508">
    <property type="term" value="P:proteolysis"/>
    <property type="evidence" value="ECO:0007669"/>
    <property type="project" value="UniProtKB-KW"/>
</dbReference>
<evidence type="ECO:0000256" key="16">
    <source>
        <dbReference type="SAM" id="SignalP"/>
    </source>
</evidence>
<evidence type="ECO:0000256" key="8">
    <source>
        <dbReference type="ARBA" id="ARBA00022729"/>
    </source>
</evidence>
<evidence type="ECO:0000256" key="5">
    <source>
        <dbReference type="ARBA" id="ARBA00022525"/>
    </source>
</evidence>
<keyword evidence="11 15" id="KW-0106">Calcium</keyword>
<dbReference type="InterPro" id="IPR015366">
    <property type="entry name" value="S53_propep"/>
</dbReference>
<reference evidence="18 19" key="1">
    <citation type="submission" date="2019-02" db="EMBL/GenBank/DDBJ databases">
        <title>Genome sequencing of the rare red list fungi Phellinidium pouzarii.</title>
        <authorList>
            <person name="Buettner E."/>
            <person name="Kellner H."/>
        </authorList>
    </citation>
    <scope>NUCLEOTIDE SEQUENCE [LARGE SCALE GENOMIC DNA]</scope>
    <source>
        <strain evidence="18 19">DSM 108285</strain>
    </source>
</reference>
<comment type="cofactor">
    <cofactor evidence="15">
        <name>Ca(2+)</name>
        <dbReference type="ChEBI" id="CHEBI:29108"/>
    </cofactor>
    <text evidence="15">Binds 1 Ca(2+) ion per subunit.</text>
</comment>
<gene>
    <name evidence="18" type="ORF">EW145_g2249</name>
</gene>
<evidence type="ECO:0000256" key="12">
    <source>
        <dbReference type="ARBA" id="ARBA00023026"/>
    </source>
</evidence>